<dbReference type="PROSITE" id="PS50943">
    <property type="entry name" value="HTH_CROC1"/>
    <property type="match status" value="1"/>
</dbReference>
<feature type="domain" description="HTH cro/C1-type" evidence="1">
    <location>
        <begin position="42"/>
        <end position="89"/>
    </location>
</feature>
<dbReference type="GO" id="GO:0003677">
    <property type="term" value="F:DNA binding"/>
    <property type="evidence" value="ECO:0007669"/>
    <property type="project" value="InterPro"/>
</dbReference>
<dbReference type="SMART" id="SM00530">
    <property type="entry name" value="HTH_XRE"/>
    <property type="match status" value="1"/>
</dbReference>
<dbReference type="Proteomes" id="UP000630887">
    <property type="component" value="Unassembled WGS sequence"/>
</dbReference>
<name>A0A8J3L037_9ACTN</name>
<dbReference type="Pfam" id="PF13560">
    <property type="entry name" value="HTH_31"/>
    <property type="match status" value="1"/>
</dbReference>
<dbReference type="PANTHER" id="PTHR35010">
    <property type="entry name" value="BLL4672 PROTEIN-RELATED"/>
    <property type="match status" value="1"/>
</dbReference>
<dbReference type="SUPFAM" id="SSF47413">
    <property type="entry name" value="lambda repressor-like DNA-binding domains"/>
    <property type="match status" value="1"/>
</dbReference>
<dbReference type="EMBL" id="BONI01000021">
    <property type="protein sequence ID" value="GIG06201.1"/>
    <property type="molecule type" value="Genomic_DNA"/>
</dbReference>
<protein>
    <submittedName>
        <fullName evidence="2">Transcriptional regulator</fullName>
    </submittedName>
</protein>
<keyword evidence="3" id="KW-1185">Reference proteome</keyword>
<organism evidence="2 3">
    <name type="scientific">Catellatospora coxensis</name>
    <dbReference type="NCBI Taxonomy" id="310354"/>
    <lineage>
        <taxon>Bacteria</taxon>
        <taxon>Bacillati</taxon>
        <taxon>Actinomycetota</taxon>
        <taxon>Actinomycetes</taxon>
        <taxon>Micromonosporales</taxon>
        <taxon>Micromonosporaceae</taxon>
        <taxon>Catellatospora</taxon>
    </lineage>
</organism>
<gene>
    <name evidence="2" type="ORF">Cco03nite_29010</name>
</gene>
<dbReference type="InterPro" id="IPR001387">
    <property type="entry name" value="Cro/C1-type_HTH"/>
</dbReference>
<proteinExistence type="predicted"/>
<reference evidence="2 3" key="1">
    <citation type="submission" date="2021-01" db="EMBL/GenBank/DDBJ databases">
        <title>Whole genome shotgun sequence of Catellatospora coxensis NBRC 107359.</title>
        <authorList>
            <person name="Komaki H."/>
            <person name="Tamura T."/>
        </authorList>
    </citation>
    <scope>NUCLEOTIDE SEQUENCE [LARGE SCALE GENOMIC DNA]</scope>
    <source>
        <strain evidence="2 3">NBRC 107359</strain>
    </source>
</reference>
<dbReference type="AlphaFoldDB" id="A0A8J3L037"/>
<dbReference type="InterPro" id="IPR041413">
    <property type="entry name" value="MLTR_LBD"/>
</dbReference>
<dbReference type="InterPro" id="IPR010982">
    <property type="entry name" value="Lambda_DNA-bd_dom_sf"/>
</dbReference>
<accession>A0A8J3L037</accession>
<dbReference type="RefSeq" id="WP_203692585.1">
    <property type="nucleotide sequence ID" value="NZ_BAAALC010000015.1"/>
</dbReference>
<sequence length="272" mass="30961">MDEAAARRAELGLFLRTMRAAVTPADVGLTPDLQPGRRRTPGLRREEVAELSGVSLTWYTWLEQGRNVTPSTQVVDALARALRLNEDQHHHLRRLVGPRPPVRAPQPQPHRRLQRLVDAHTTVLAVVYDRHFDYVVWNRAYAQARLDPLTLPADRRNLLWMMFTYQPNRAVMGARWEVAARAVLSQFRIAAGEHPGDPRYTYLVDLLRRSSREFATWWAEYDVRPFRAARLVLHGDSADTAVDVFQLRLVDEPDLLMVIQVPATGPDDAAAA</sequence>
<comment type="caution">
    <text evidence="2">The sequence shown here is derived from an EMBL/GenBank/DDBJ whole genome shotgun (WGS) entry which is preliminary data.</text>
</comment>
<evidence type="ECO:0000313" key="2">
    <source>
        <dbReference type="EMBL" id="GIG06201.1"/>
    </source>
</evidence>
<evidence type="ECO:0000313" key="3">
    <source>
        <dbReference type="Proteomes" id="UP000630887"/>
    </source>
</evidence>
<evidence type="ECO:0000259" key="1">
    <source>
        <dbReference type="PROSITE" id="PS50943"/>
    </source>
</evidence>
<dbReference type="CDD" id="cd00093">
    <property type="entry name" value="HTH_XRE"/>
    <property type="match status" value="1"/>
</dbReference>
<dbReference type="Pfam" id="PF17765">
    <property type="entry name" value="MLTR_LBD"/>
    <property type="match status" value="1"/>
</dbReference>
<dbReference type="Gene3D" id="3.30.450.180">
    <property type="match status" value="1"/>
</dbReference>
<dbReference type="Gene3D" id="1.10.260.40">
    <property type="entry name" value="lambda repressor-like DNA-binding domains"/>
    <property type="match status" value="1"/>
</dbReference>